<dbReference type="Pfam" id="PF01817">
    <property type="entry name" value="CM_2"/>
    <property type="match status" value="1"/>
</dbReference>
<proteinExistence type="predicted"/>
<evidence type="ECO:0000259" key="2">
    <source>
        <dbReference type="PROSITE" id="PS51168"/>
    </source>
</evidence>
<gene>
    <name evidence="3" type="primary">pheA</name>
    <name evidence="3" type="ORF">FHP25_16730</name>
</gene>
<dbReference type="InterPro" id="IPR036979">
    <property type="entry name" value="CM_dom_sf"/>
</dbReference>
<dbReference type="EMBL" id="VDUZ01000018">
    <property type="protein sequence ID" value="TXL74415.1"/>
    <property type="molecule type" value="Genomic_DNA"/>
</dbReference>
<accession>A0A5C8PLT0</accession>
<dbReference type="PROSITE" id="PS51168">
    <property type="entry name" value="CHORISMATE_MUT_2"/>
    <property type="match status" value="1"/>
</dbReference>
<organism evidence="3 4">
    <name type="scientific">Vineibacter terrae</name>
    <dbReference type="NCBI Taxonomy" id="2586908"/>
    <lineage>
        <taxon>Bacteria</taxon>
        <taxon>Pseudomonadati</taxon>
        <taxon>Pseudomonadota</taxon>
        <taxon>Alphaproteobacteria</taxon>
        <taxon>Hyphomicrobiales</taxon>
        <taxon>Vineibacter</taxon>
    </lineage>
</organism>
<keyword evidence="4" id="KW-1185">Reference proteome</keyword>
<sequence length="313" mass="34132">MGAVVGVSTFTLLLAGLPTRGIALVPRPQFAFMDVPTLDELRRQIDSIDDTLHDLLMRRAELVERIGASKPAGGLALRPGREAQVIRRLLERHAGRFPANAMVRLWREIMGAFTFLQCPIRIAICRPADQPGYWDLARDHFGVQIPFTAHETPSQVLAAVRADPNVVGIVPAPVQDEPQPWWPRLMSGDPTTPHIVQKLPFVVMPNSRGRDLTGFVLARLDAEPSGHDRALIAVEARAEISRSRLAAAIRKAGLQDATALYDVEQAGTYWDLIEIPEFVGDADPRLAALALALGIEGARVVVLGAYAVPPVVP</sequence>
<dbReference type="InterPro" id="IPR002701">
    <property type="entry name" value="CM_II_prokaryot"/>
</dbReference>
<evidence type="ECO:0000313" key="4">
    <source>
        <dbReference type="Proteomes" id="UP000321638"/>
    </source>
</evidence>
<dbReference type="GO" id="GO:0009094">
    <property type="term" value="P:L-phenylalanine biosynthetic process"/>
    <property type="evidence" value="ECO:0007669"/>
    <property type="project" value="InterPro"/>
</dbReference>
<name>A0A5C8PLT0_9HYPH</name>
<protein>
    <recommendedName>
        <fullName evidence="1">chorismate mutase</fullName>
        <ecNumber evidence="1">5.4.99.5</ecNumber>
    </recommendedName>
</protein>
<dbReference type="NCBIfam" id="TIGR01807">
    <property type="entry name" value="CM_P2"/>
    <property type="match status" value="1"/>
</dbReference>
<dbReference type="OrthoDB" id="7268348at2"/>
<dbReference type="Gene3D" id="1.20.59.10">
    <property type="entry name" value="Chorismate mutase"/>
    <property type="match status" value="1"/>
</dbReference>
<dbReference type="AlphaFoldDB" id="A0A5C8PLT0"/>
<dbReference type="GO" id="GO:0005737">
    <property type="term" value="C:cytoplasm"/>
    <property type="evidence" value="ECO:0007669"/>
    <property type="project" value="InterPro"/>
</dbReference>
<evidence type="ECO:0000256" key="1">
    <source>
        <dbReference type="ARBA" id="ARBA00012404"/>
    </source>
</evidence>
<dbReference type="SMART" id="SM00830">
    <property type="entry name" value="CM_2"/>
    <property type="match status" value="1"/>
</dbReference>
<dbReference type="InterPro" id="IPR036263">
    <property type="entry name" value="Chorismate_II_sf"/>
</dbReference>
<dbReference type="GO" id="GO:0046417">
    <property type="term" value="P:chorismate metabolic process"/>
    <property type="evidence" value="ECO:0007669"/>
    <property type="project" value="InterPro"/>
</dbReference>
<reference evidence="3 4" key="1">
    <citation type="submission" date="2019-06" db="EMBL/GenBank/DDBJ databases">
        <title>New taxonomy in bacterial strain CC-CFT640, isolated from vineyard.</title>
        <authorList>
            <person name="Lin S.-Y."/>
            <person name="Tsai C.-F."/>
            <person name="Young C.-C."/>
        </authorList>
    </citation>
    <scope>NUCLEOTIDE SEQUENCE [LARGE SCALE GENOMIC DNA]</scope>
    <source>
        <strain evidence="3 4">CC-CFT640</strain>
    </source>
</reference>
<comment type="caution">
    <text evidence="3">The sequence shown here is derived from an EMBL/GenBank/DDBJ whole genome shotgun (WGS) entry which is preliminary data.</text>
</comment>
<evidence type="ECO:0000313" key="3">
    <source>
        <dbReference type="EMBL" id="TXL74415.1"/>
    </source>
</evidence>
<dbReference type="Proteomes" id="UP000321638">
    <property type="component" value="Unassembled WGS sequence"/>
</dbReference>
<dbReference type="GO" id="GO:0004106">
    <property type="term" value="F:chorismate mutase activity"/>
    <property type="evidence" value="ECO:0007669"/>
    <property type="project" value="UniProtKB-EC"/>
</dbReference>
<dbReference type="EC" id="5.4.99.5" evidence="1"/>
<keyword evidence="3" id="KW-0413">Isomerase</keyword>
<dbReference type="SUPFAM" id="SSF48600">
    <property type="entry name" value="Chorismate mutase II"/>
    <property type="match status" value="1"/>
</dbReference>
<feature type="domain" description="Chorismate mutase" evidence="2">
    <location>
        <begin position="32"/>
        <end position="121"/>
    </location>
</feature>
<dbReference type="InterPro" id="IPR010957">
    <property type="entry name" value="G/b/e-P-prot_chorismate_mutase"/>
</dbReference>